<dbReference type="WBParaSite" id="HPBE_0001084701-mRNA-1">
    <property type="protein sequence ID" value="HPBE_0001084701-mRNA-1"/>
    <property type="gene ID" value="HPBE_0001084701"/>
</dbReference>
<dbReference type="PANTHER" id="PTHR47510:SF3">
    <property type="entry name" value="ENDO_EXONUCLEASE_PHOSPHATASE DOMAIN-CONTAINING PROTEIN"/>
    <property type="match status" value="1"/>
</dbReference>
<dbReference type="OrthoDB" id="681201at2759"/>
<reference evidence="3" key="2">
    <citation type="submission" date="2019-09" db="UniProtKB">
        <authorList>
            <consortium name="WormBaseParasite"/>
        </authorList>
    </citation>
    <scope>IDENTIFICATION</scope>
</reference>
<sequence length="520" mass="58806">MFMAKCVLDNNASSPAVACSEEQFFSGVVGGMMGVVSSRLGHSDDVVLDLPGLHHQVLDGCFVRALSVERHHTTKIWCRPIADKLREAHLRWYGHVLRTNDDTVRKIGLILDVPGKGPEDARSNIERDEVGIAFAKYGVHYGEVVRFRIFKDTLTICVTRPVTEPTMTAVPVFRRANVPVEVTSDYDDIFRRYLCCLLIKQAPKLIIGLIGAASLRSIRREEVIESLLSGDNDLHQSIVKALDAYNRVTKSFGDIIPTPLVVLGLSHRTALKPRPMSLDLRQDHLVFCTAQRSLDAIRQAARSELGISKPGRRKVDKQAWLWTDDVKAKVREKKALYHVFLGEKTADNSRKYQEAKKAAKKAVAVEKATHYGDVNEKLESRDGDRYLYRLAKNLHRQTEDIAKFSGKITVKEIEEALKKMRPGKATGPDDVAADLWKSKYWYPAEWLAKFFNQVVAEKKVPECWRHSTTISIWKKEGSPADCSNYRPIRLLSHSMKIIERIVDGLQTARITVRFACFRTA</sequence>
<protein>
    <submittedName>
        <fullName evidence="3">Reverse transcriptase domain-containing protein</fullName>
    </submittedName>
</protein>
<reference evidence="1 2" key="1">
    <citation type="submission" date="2018-11" db="EMBL/GenBank/DDBJ databases">
        <authorList>
            <consortium name="Pathogen Informatics"/>
        </authorList>
    </citation>
    <scope>NUCLEOTIDE SEQUENCE [LARGE SCALE GENOMIC DNA]</scope>
</reference>
<dbReference type="EMBL" id="UZAH01026901">
    <property type="protein sequence ID" value="VDO86566.1"/>
    <property type="molecule type" value="Genomic_DNA"/>
</dbReference>
<dbReference type="PANTHER" id="PTHR47510">
    <property type="entry name" value="REVERSE TRANSCRIPTASE DOMAIN-CONTAINING PROTEIN"/>
    <property type="match status" value="1"/>
</dbReference>
<evidence type="ECO:0000313" key="2">
    <source>
        <dbReference type="Proteomes" id="UP000050761"/>
    </source>
</evidence>
<organism evidence="2 3">
    <name type="scientific">Heligmosomoides polygyrus</name>
    <name type="common">Parasitic roundworm</name>
    <dbReference type="NCBI Taxonomy" id="6339"/>
    <lineage>
        <taxon>Eukaryota</taxon>
        <taxon>Metazoa</taxon>
        <taxon>Ecdysozoa</taxon>
        <taxon>Nematoda</taxon>
        <taxon>Chromadorea</taxon>
        <taxon>Rhabditida</taxon>
        <taxon>Rhabditina</taxon>
        <taxon>Rhabditomorpha</taxon>
        <taxon>Strongyloidea</taxon>
        <taxon>Heligmosomidae</taxon>
        <taxon>Heligmosomoides</taxon>
    </lineage>
</organism>
<name>A0A183FSD5_HELPZ</name>
<dbReference type="Proteomes" id="UP000050761">
    <property type="component" value="Unassembled WGS sequence"/>
</dbReference>
<accession>A0A183FSD5</accession>
<proteinExistence type="predicted"/>
<dbReference type="AlphaFoldDB" id="A0A183FSD5"/>
<keyword evidence="2" id="KW-1185">Reference proteome</keyword>
<gene>
    <name evidence="1" type="ORF">HPBE_LOCUS10848</name>
</gene>
<evidence type="ECO:0000313" key="1">
    <source>
        <dbReference type="EMBL" id="VDO86566.1"/>
    </source>
</evidence>
<accession>A0A3P7YF23</accession>
<evidence type="ECO:0000313" key="3">
    <source>
        <dbReference type="WBParaSite" id="HPBE_0001084701-mRNA-1"/>
    </source>
</evidence>